<comment type="caution">
    <text evidence="1">The sequence shown here is derived from an EMBL/GenBank/DDBJ whole genome shotgun (WGS) entry which is preliminary data.</text>
</comment>
<gene>
    <name evidence="1" type="ORF">RMCT_3282</name>
</gene>
<reference evidence="1 2" key="1">
    <citation type="journal article" date="2016" name="Genome Announc.">
        <title>Draft Genome Sequences of Five Rapidly Growing Mycobacterium Species, M. thermoresistibile, M. fortuitum subsp. acetamidolyticum, M. canariasense, M. brisbanense, and M. novocastrense.</title>
        <authorList>
            <person name="Katahira K."/>
            <person name="Ogura Y."/>
            <person name="Gotoh Y."/>
            <person name="Hayashi T."/>
        </authorList>
    </citation>
    <scope>NUCLEOTIDE SEQUENCE [LARGE SCALE GENOMIC DNA]</scope>
    <source>
        <strain evidence="1 2">JCM6362</strain>
    </source>
</reference>
<protein>
    <submittedName>
        <fullName evidence="1">Uncharacterized protein</fullName>
    </submittedName>
</protein>
<evidence type="ECO:0000313" key="1">
    <source>
        <dbReference type="EMBL" id="GAT16313.1"/>
    </source>
</evidence>
<reference evidence="2" key="2">
    <citation type="submission" date="2016-02" db="EMBL/GenBank/DDBJ databases">
        <title>Draft genome sequence of five rapidly growing Mycobacterium species.</title>
        <authorList>
            <person name="Katahira K."/>
            <person name="Gotou Y."/>
            <person name="Iida K."/>
            <person name="Ogura Y."/>
            <person name="Hayashi T."/>
        </authorList>
    </citation>
    <scope>NUCLEOTIDE SEQUENCE [LARGE SCALE GENOMIC DNA]</scope>
    <source>
        <strain evidence="2">JCM6362</strain>
    </source>
</reference>
<proteinExistence type="predicted"/>
<dbReference type="Proteomes" id="UP000069654">
    <property type="component" value="Unassembled WGS sequence"/>
</dbReference>
<sequence>MSKILVPNLDMDKPPGQRFAPQVREEIAEVAPSTVNDGEITTNKLDDRAVTSPKIALGAVQSESIGAKQVKTANIDDQAVGTDQLDDEAVTPDKAGPGVMTVFDSSGNPIQAATIVVTDQEWSSLTPAPNTFYEVLDT</sequence>
<name>A0A117IN58_MYCTH</name>
<dbReference type="AlphaFoldDB" id="A0A117IN58"/>
<accession>A0A117IN58</accession>
<dbReference type="RefSeq" id="WP_003925115.1">
    <property type="nucleotide sequence ID" value="NZ_BCTB01000042.1"/>
</dbReference>
<dbReference type="STRING" id="1797.RMCT_3282"/>
<evidence type="ECO:0000313" key="2">
    <source>
        <dbReference type="Proteomes" id="UP000069654"/>
    </source>
</evidence>
<organism evidence="1 2">
    <name type="scientific">Mycolicibacterium thermoresistibile</name>
    <name type="common">Mycobacterium thermoresistibile</name>
    <dbReference type="NCBI Taxonomy" id="1797"/>
    <lineage>
        <taxon>Bacteria</taxon>
        <taxon>Bacillati</taxon>
        <taxon>Actinomycetota</taxon>
        <taxon>Actinomycetes</taxon>
        <taxon>Mycobacteriales</taxon>
        <taxon>Mycobacteriaceae</taxon>
        <taxon>Mycolicibacterium</taxon>
    </lineage>
</organism>
<dbReference type="EMBL" id="BCTB01000042">
    <property type="protein sequence ID" value="GAT16313.1"/>
    <property type="molecule type" value="Genomic_DNA"/>
</dbReference>